<evidence type="ECO:0000313" key="6">
    <source>
        <dbReference type="Proteomes" id="UP000050346"/>
    </source>
</evidence>
<comment type="caution">
    <text evidence="5">The sequence shown here is derived from an EMBL/GenBank/DDBJ whole genome shotgun (WGS) entry which is preliminary data.</text>
</comment>
<dbReference type="Proteomes" id="UP000050346">
    <property type="component" value="Unassembled WGS sequence"/>
</dbReference>
<organism evidence="5 6">
    <name type="scientific">Pseudomonas amygdali pv. dendropanacis</name>
    <dbReference type="NCBI Taxonomy" id="235272"/>
    <lineage>
        <taxon>Bacteria</taxon>
        <taxon>Pseudomonadati</taxon>
        <taxon>Pseudomonadota</taxon>
        <taxon>Gammaproteobacteria</taxon>
        <taxon>Pseudomonadales</taxon>
        <taxon>Pseudomonadaceae</taxon>
        <taxon>Pseudomonas</taxon>
        <taxon>Pseudomonas amygdali</taxon>
    </lineage>
</organism>
<dbReference type="GO" id="GO:0030170">
    <property type="term" value="F:pyridoxal phosphate binding"/>
    <property type="evidence" value="ECO:0007669"/>
    <property type="project" value="InterPro"/>
</dbReference>
<dbReference type="Gene3D" id="3.40.640.10">
    <property type="entry name" value="Type I PLP-dependent aspartate aminotransferase-like (Major domain)"/>
    <property type="match status" value="1"/>
</dbReference>
<evidence type="ECO:0000256" key="2">
    <source>
        <dbReference type="ARBA" id="ARBA00022576"/>
    </source>
</evidence>
<protein>
    <submittedName>
        <fullName evidence="5">Putative Aat-like aminotransferase</fullName>
    </submittedName>
</protein>
<dbReference type="Pfam" id="PF00155">
    <property type="entry name" value="Aminotran_1_2"/>
    <property type="match status" value="1"/>
</dbReference>
<dbReference type="AlphaFoldDB" id="A0A0P9PG21"/>
<dbReference type="InterPro" id="IPR015424">
    <property type="entry name" value="PyrdxlP-dep_Trfase"/>
</dbReference>
<dbReference type="PANTHER" id="PTHR42832:SF3">
    <property type="entry name" value="L-GLUTAMINE--4-(METHYLSULFANYL)-2-OXOBUTANOATE AMINOTRANSFERASE"/>
    <property type="match status" value="1"/>
</dbReference>
<feature type="domain" description="Aminotransferase class I/classII large" evidence="4">
    <location>
        <begin position="26"/>
        <end position="379"/>
    </location>
</feature>
<dbReference type="RefSeq" id="WP_080900204.1">
    <property type="nucleotide sequence ID" value="NZ_JYHG01000076.1"/>
</dbReference>
<proteinExistence type="predicted"/>
<dbReference type="GO" id="GO:0008483">
    <property type="term" value="F:transaminase activity"/>
    <property type="evidence" value="ECO:0007669"/>
    <property type="project" value="UniProtKB-KW"/>
</dbReference>
<sequence length="384" mass="42244">MTLPSAFDRLRGLLTDLTPPLGLDPIHLHLGEYKAQLPPEFLTALSHSDGWLRYPPLGGTQDLMNAYSGWLMRRFSASVRELEVEPAPGAKQAIAITITQAVFRARVRGVTDPVVLLPNPFYPTYHAACTAIGVRIEWYSPDNAGSVRPIELALRKVGKNACAIVVCNPGNPSGCCLTKDALVTLSQRSSVGHATVIVDECYIESFFDYVPDGFLSVVGALDGGADFLVLHSLSKRSGVAGFRSAFVTGSPTVVREYANYNRTCGVSIPAPICTTSAALWRDQVHVERMQSTLNRNWQLADEYLANLKQYSRSQAGLFIWLPVADDEAVCRRLWKEYAVMAMPGRYLSTVDDQGFDPGANFIRIALVHEEPMMRAALVRLRQAL</sequence>
<dbReference type="SUPFAM" id="SSF53383">
    <property type="entry name" value="PLP-dependent transferases"/>
    <property type="match status" value="1"/>
</dbReference>
<keyword evidence="2 5" id="KW-0032">Aminotransferase</keyword>
<dbReference type="InterPro" id="IPR050881">
    <property type="entry name" value="LL-DAP_aminotransferase"/>
</dbReference>
<evidence type="ECO:0000313" key="5">
    <source>
        <dbReference type="EMBL" id="KPX12210.1"/>
    </source>
</evidence>
<accession>A0A0P9PG21</accession>
<dbReference type="CDD" id="cd00609">
    <property type="entry name" value="AAT_like"/>
    <property type="match status" value="1"/>
</dbReference>
<dbReference type="PANTHER" id="PTHR42832">
    <property type="entry name" value="AMINO ACID AMINOTRANSFERASE"/>
    <property type="match status" value="1"/>
</dbReference>
<evidence type="ECO:0000256" key="3">
    <source>
        <dbReference type="ARBA" id="ARBA00022679"/>
    </source>
</evidence>
<dbReference type="EMBL" id="LJQG01000345">
    <property type="protein sequence ID" value="KPX12210.1"/>
    <property type="molecule type" value="Genomic_DNA"/>
</dbReference>
<dbReference type="Gene3D" id="3.90.1150.10">
    <property type="entry name" value="Aspartate Aminotransferase, domain 1"/>
    <property type="match status" value="1"/>
</dbReference>
<dbReference type="InterPro" id="IPR015421">
    <property type="entry name" value="PyrdxlP-dep_Trfase_major"/>
</dbReference>
<comment type="cofactor">
    <cofactor evidence="1">
        <name>pyridoxal 5'-phosphate</name>
        <dbReference type="ChEBI" id="CHEBI:597326"/>
    </cofactor>
</comment>
<name>A0A0P9PG21_PSEA0</name>
<dbReference type="InterPro" id="IPR015422">
    <property type="entry name" value="PyrdxlP-dep_Trfase_small"/>
</dbReference>
<dbReference type="PATRIC" id="fig|235272.12.peg.1498"/>
<keyword evidence="3 5" id="KW-0808">Transferase</keyword>
<gene>
    <name evidence="5" type="ORF">ALO71_01109</name>
</gene>
<evidence type="ECO:0000256" key="1">
    <source>
        <dbReference type="ARBA" id="ARBA00001933"/>
    </source>
</evidence>
<evidence type="ECO:0000259" key="4">
    <source>
        <dbReference type="Pfam" id="PF00155"/>
    </source>
</evidence>
<reference evidence="5 6" key="1">
    <citation type="submission" date="2015-09" db="EMBL/GenBank/DDBJ databases">
        <title>Genome announcement of multiple Pseudomonas syringae strains.</title>
        <authorList>
            <person name="Thakur S."/>
            <person name="Wang P.W."/>
            <person name="Gong Y."/>
            <person name="Weir B.S."/>
            <person name="Guttman D.S."/>
        </authorList>
    </citation>
    <scope>NUCLEOTIDE SEQUENCE [LARGE SCALE GENOMIC DNA]</scope>
    <source>
        <strain evidence="5 6">ICMP9150</strain>
    </source>
</reference>
<dbReference type="InterPro" id="IPR004839">
    <property type="entry name" value="Aminotransferase_I/II_large"/>
</dbReference>